<dbReference type="EMBL" id="KF123499">
    <property type="protein sequence ID" value="AIA90802.1"/>
    <property type="molecule type" value="Genomic_DNA"/>
</dbReference>
<feature type="non-terminal residue" evidence="2">
    <location>
        <position position="1"/>
    </location>
</feature>
<protein>
    <submittedName>
        <fullName evidence="2">CAZy families CBM61|GH66 protein</fullName>
    </submittedName>
</protein>
<proteinExistence type="predicted"/>
<dbReference type="AlphaFoldDB" id="A0A060C773"/>
<dbReference type="Gene3D" id="2.60.40.1180">
    <property type="entry name" value="Golgi alpha-mannosidase II"/>
    <property type="match status" value="1"/>
</dbReference>
<dbReference type="InterPro" id="IPR013780">
    <property type="entry name" value="Glyco_hydro_b"/>
</dbReference>
<sequence>EKDGIEALQLINLSGVNDVTWRANEGKKATPTKKENLKVKYYTENTYTHAYVTSPDPAFNGVSKEVPMSVGEDDTGAYIEVPVSSLEYWDMIYFQ</sequence>
<evidence type="ECO:0000313" key="2">
    <source>
        <dbReference type="EMBL" id="AIA90802.1"/>
    </source>
</evidence>
<dbReference type="Pfam" id="PF13199">
    <property type="entry name" value="Glyco_hydro_66"/>
    <property type="match status" value="1"/>
</dbReference>
<reference evidence="2" key="1">
    <citation type="journal article" date="2013" name="Environ. Microbiol.">
        <title>Seasonally variable intestinal metagenomes of the red palm weevil (Rhynchophorus ferrugineus).</title>
        <authorList>
            <person name="Jia S."/>
            <person name="Zhang X."/>
            <person name="Zhang G."/>
            <person name="Yin A."/>
            <person name="Zhang S."/>
            <person name="Li F."/>
            <person name="Wang L."/>
            <person name="Zhao D."/>
            <person name="Yun Q."/>
            <person name="Tala"/>
            <person name="Wang J."/>
            <person name="Sun G."/>
            <person name="Baabdullah M."/>
            <person name="Yu X."/>
            <person name="Hu S."/>
            <person name="Al-Mssallem I.S."/>
            <person name="Yu J."/>
        </authorList>
    </citation>
    <scope>NUCLEOTIDE SEQUENCE</scope>
</reference>
<evidence type="ECO:0000256" key="1">
    <source>
        <dbReference type="ARBA" id="ARBA00022729"/>
    </source>
</evidence>
<name>A0A060C773_9BACL</name>
<accession>A0A060C773</accession>
<organism evidence="2">
    <name type="scientific">uncultured Paenibacillus sp</name>
    <dbReference type="NCBI Taxonomy" id="227322"/>
    <lineage>
        <taxon>Bacteria</taxon>
        <taxon>Bacillati</taxon>
        <taxon>Bacillota</taxon>
        <taxon>Bacilli</taxon>
        <taxon>Bacillales</taxon>
        <taxon>Paenibacillaceae</taxon>
        <taxon>Paenibacillus</taxon>
        <taxon>environmental samples</taxon>
    </lineage>
</organism>
<keyword evidence="1" id="KW-0732">Signal</keyword>
<dbReference type="InterPro" id="IPR025092">
    <property type="entry name" value="Glyco_hydro_66"/>
</dbReference>